<accession>A0AAE0L5T3</accession>
<keyword evidence="2" id="KW-0812">Transmembrane</keyword>
<keyword evidence="2" id="KW-0472">Membrane</keyword>
<reference evidence="3 4" key="1">
    <citation type="journal article" date="2015" name="Genome Biol. Evol.">
        <title>Comparative Genomics of a Bacterivorous Green Alga Reveals Evolutionary Causalities and Consequences of Phago-Mixotrophic Mode of Nutrition.</title>
        <authorList>
            <person name="Burns J.A."/>
            <person name="Paasch A."/>
            <person name="Narechania A."/>
            <person name="Kim E."/>
        </authorList>
    </citation>
    <scope>NUCLEOTIDE SEQUENCE [LARGE SCALE GENOMIC DNA]</scope>
    <source>
        <strain evidence="3 4">PLY_AMNH</strain>
    </source>
</reference>
<feature type="region of interest" description="Disordered" evidence="1">
    <location>
        <begin position="127"/>
        <end position="155"/>
    </location>
</feature>
<evidence type="ECO:0000313" key="4">
    <source>
        <dbReference type="Proteomes" id="UP001190700"/>
    </source>
</evidence>
<sequence length="211" mass="23071">MRKLALAGGVVFLEKGSMTQILTATLLCFVAICVNLSLHPDANPLVHAFTTLTLVLLFYTLILGVALLCLEDAADDELLNHLLLWPTLLVYLSFGVCVMRQAGAAALPPPPPLPTLRRRRPSSIRQSDVTFSGGAHNDGHLNSTNSTKTASSLTMTDDGMCDRGEELIVRLHRAESDRTYAVKVNPLYHAKESNISCMTRHADATYRMPNI</sequence>
<evidence type="ECO:0000313" key="3">
    <source>
        <dbReference type="EMBL" id="KAK3272839.1"/>
    </source>
</evidence>
<comment type="caution">
    <text evidence="3">The sequence shown here is derived from an EMBL/GenBank/DDBJ whole genome shotgun (WGS) entry which is preliminary data.</text>
</comment>
<dbReference type="EMBL" id="LGRX02008765">
    <property type="protein sequence ID" value="KAK3272839.1"/>
    <property type="molecule type" value="Genomic_DNA"/>
</dbReference>
<feature type="transmembrane region" description="Helical" evidence="2">
    <location>
        <begin position="45"/>
        <end position="70"/>
    </location>
</feature>
<feature type="transmembrane region" description="Helical" evidence="2">
    <location>
        <begin position="82"/>
        <end position="102"/>
    </location>
</feature>
<feature type="compositionally biased region" description="Polar residues" evidence="1">
    <location>
        <begin position="140"/>
        <end position="155"/>
    </location>
</feature>
<evidence type="ECO:0000256" key="2">
    <source>
        <dbReference type="SAM" id="Phobius"/>
    </source>
</evidence>
<dbReference type="AlphaFoldDB" id="A0AAE0L5T3"/>
<evidence type="ECO:0000256" key="1">
    <source>
        <dbReference type="SAM" id="MobiDB-lite"/>
    </source>
</evidence>
<proteinExistence type="predicted"/>
<keyword evidence="4" id="KW-1185">Reference proteome</keyword>
<dbReference type="Proteomes" id="UP001190700">
    <property type="component" value="Unassembled WGS sequence"/>
</dbReference>
<organism evidence="3 4">
    <name type="scientific">Cymbomonas tetramitiformis</name>
    <dbReference type="NCBI Taxonomy" id="36881"/>
    <lineage>
        <taxon>Eukaryota</taxon>
        <taxon>Viridiplantae</taxon>
        <taxon>Chlorophyta</taxon>
        <taxon>Pyramimonadophyceae</taxon>
        <taxon>Pyramimonadales</taxon>
        <taxon>Pyramimonadaceae</taxon>
        <taxon>Cymbomonas</taxon>
    </lineage>
</organism>
<gene>
    <name evidence="3" type="ORF">CYMTET_18871</name>
</gene>
<keyword evidence="2" id="KW-1133">Transmembrane helix</keyword>
<feature type="transmembrane region" description="Helical" evidence="2">
    <location>
        <begin position="21"/>
        <end position="39"/>
    </location>
</feature>
<name>A0AAE0L5T3_9CHLO</name>
<protein>
    <submittedName>
        <fullName evidence="3">Uncharacterized protein</fullName>
    </submittedName>
</protein>